<reference evidence="2 3" key="1">
    <citation type="submission" date="2012-06" db="EMBL/GenBank/DDBJ databases">
        <title>The complete chromosome of genome of Turneriella parva DSM 21527.</title>
        <authorList>
            <consortium name="US DOE Joint Genome Institute (JGI-PGF)"/>
            <person name="Lucas S."/>
            <person name="Han J."/>
            <person name="Lapidus A."/>
            <person name="Bruce D."/>
            <person name="Goodwin L."/>
            <person name="Pitluck S."/>
            <person name="Peters L."/>
            <person name="Kyrpides N."/>
            <person name="Mavromatis K."/>
            <person name="Ivanova N."/>
            <person name="Mikhailova N."/>
            <person name="Chertkov O."/>
            <person name="Detter J.C."/>
            <person name="Tapia R."/>
            <person name="Han C."/>
            <person name="Land M."/>
            <person name="Hauser L."/>
            <person name="Markowitz V."/>
            <person name="Cheng J.-F."/>
            <person name="Hugenholtz P."/>
            <person name="Woyke T."/>
            <person name="Wu D."/>
            <person name="Gronow S."/>
            <person name="Wellnitz S."/>
            <person name="Brambilla E."/>
            <person name="Klenk H.-P."/>
            <person name="Eisen J.A."/>
        </authorList>
    </citation>
    <scope>NUCLEOTIDE SEQUENCE [LARGE SCALE GENOMIC DNA]</scope>
    <source>
        <strain evidence="3">ATCC BAA-1111 / DSM 21527 / NCTC 11395 / H</strain>
    </source>
</reference>
<dbReference type="Pfam" id="PF05016">
    <property type="entry name" value="ParE_toxin"/>
    <property type="match status" value="1"/>
</dbReference>
<organism evidence="2 3">
    <name type="scientific">Turneriella parva (strain ATCC BAA-1111 / DSM 21527 / NCTC 11395 / H)</name>
    <name type="common">Leptospira parva</name>
    <dbReference type="NCBI Taxonomy" id="869212"/>
    <lineage>
        <taxon>Bacteria</taxon>
        <taxon>Pseudomonadati</taxon>
        <taxon>Spirochaetota</taxon>
        <taxon>Spirochaetia</taxon>
        <taxon>Leptospirales</taxon>
        <taxon>Leptospiraceae</taxon>
        <taxon>Turneriella</taxon>
    </lineage>
</organism>
<protein>
    <submittedName>
        <fullName evidence="2">Plasmid stabilization system</fullName>
    </submittedName>
</protein>
<dbReference type="InterPro" id="IPR035093">
    <property type="entry name" value="RelE/ParE_toxin_dom_sf"/>
</dbReference>
<accession>I4B9Y3</accession>
<evidence type="ECO:0000313" key="2">
    <source>
        <dbReference type="EMBL" id="AFM14090.1"/>
    </source>
</evidence>
<dbReference type="AlphaFoldDB" id="I4B9Y3"/>
<proteinExistence type="predicted"/>
<dbReference type="EMBL" id="CP002959">
    <property type="protein sequence ID" value="AFM14090.1"/>
    <property type="molecule type" value="Genomic_DNA"/>
</dbReference>
<gene>
    <name evidence="2" type="ordered locus">Turpa_3453</name>
</gene>
<name>I4B9Y3_TURPD</name>
<dbReference type="OrthoDB" id="9809155at2"/>
<evidence type="ECO:0000256" key="1">
    <source>
        <dbReference type="ARBA" id="ARBA00022649"/>
    </source>
</evidence>
<evidence type="ECO:0000313" key="3">
    <source>
        <dbReference type="Proteomes" id="UP000006048"/>
    </source>
</evidence>
<dbReference type="InterPro" id="IPR007712">
    <property type="entry name" value="RelE/ParE_toxin"/>
</dbReference>
<dbReference type="Proteomes" id="UP000006048">
    <property type="component" value="Chromosome"/>
</dbReference>
<keyword evidence="3" id="KW-1185">Reference proteome</keyword>
<dbReference type="HOGENOM" id="CLU_147162_7_0_12"/>
<dbReference type="KEGG" id="tpx:Turpa_3453"/>
<sequence length="107" mass="12370">MPKPIDIVGECVDEIAVAYETYEKISQELGMRFLDAIDRTLESLISNPEIGPVCHRGARKIVLTRFPFILYYIERPSNTQLIAFIHAKRDPRSIRTVLTERDYTSRT</sequence>
<dbReference type="Gene3D" id="3.30.2310.20">
    <property type="entry name" value="RelE-like"/>
    <property type="match status" value="1"/>
</dbReference>
<dbReference type="RefSeq" id="WP_014804581.1">
    <property type="nucleotide sequence ID" value="NC_018020.1"/>
</dbReference>
<keyword evidence="1" id="KW-1277">Toxin-antitoxin system</keyword>
<dbReference type="STRING" id="869212.Turpa_3453"/>